<dbReference type="InterPro" id="IPR027417">
    <property type="entry name" value="P-loop_NTPase"/>
</dbReference>
<evidence type="ECO:0000313" key="6">
    <source>
        <dbReference type="EMBL" id="NKY54372.1"/>
    </source>
</evidence>
<protein>
    <submittedName>
        <fullName evidence="6">ABC transporter ATP-binding protein</fullName>
    </submittedName>
</protein>
<dbReference type="EMBL" id="JAAXOP010000028">
    <property type="protein sequence ID" value="NKY54372.1"/>
    <property type="molecule type" value="Genomic_DNA"/>
</dbReference>
<dbReference type="InterPro" id="IPR003439">
    <property type="entry name" value="ABC_transporter-like_ATP-bd"/>
</dbReference>
<dbReference type="Pfam" id="PF08352">
    <property type="entry name" value="oligo_HPY"/>
    <property type="match status" value="1"/>
</dbReference>
<evidence type="ECO:0000256" key="3">
    <source>
        <dbReference type="ARBA" id="ARBA00022741"/>
    </source>
</evidence>
<reference evidence="6 7" key="1">
    <citation type="submission" date="2020-04" db="EMBL/GenBank/DDBJ databases">
        <title>MicrobeNet Type strains.</title>
        <authorList>
            <person name="Nicholson A.C."/>
        </authorList>
    </citation>
    <scope>NUCLEOTIDE SEQUENCE [LARGE SCALE GENOMIC DNA]</scope>
    <source>
        <strain evidence="6 7">JCM 12354</strain>
    </source>
</reference>
<keyword evidence="3" id="KW-0547">Nucleotide-binding</keyword>
<keyword evidence="7" id="KW-1185">Reference proteome</keyword>
<evidence type="ECO:0000313" key="7">
    <source>
        <dbReference type="Proteomes" id="UP000565711"/>
    </source>
</evidence>
<dbReference type="PROSITE" id="PS50893">
    <property type="entry name" value="ABC_TRANSPORTER_2"/>
    <property type="match status" value="1"/>
</dbReference>
<dbReference type="InterPro" id="IPR017871">
    <property type="entry name" value="ABC_transporter-like_CS"/>
</dbReference>
<dbReference type="PROSITE" id="PS00211">
    <property type="entry name" value="ABC_TRANSPORTER_1"/>
    <property type="match status" value="1"/>
</dbReference>
<proteinExistence type="inferred from homology"/>
<dbReference type="PANTHER" id="PTHR43776:SF7">
    <property type="entry name" value="D,D-DIPEPTIDE TRANSPORT ATP-BINDING PROTEIN DDPF-RELATED"/>
    <property type="match status" value="1"/>
</dbReference>
<organism evidence="6 7">
    <name type="scientific">Nocardia vermiculata</name>
    <dbReference type="NCBI Taxonomy" id="257274"/>
    <lineage>
        <taxon>Bacteria</taxon>
        <taxon>Bacillati</taxon>
        <taxon>Actinomycetota</taxon>
        <taxon>Actinomycetes</taxon>
        <taxon>Mycobacteriales</taxon>
        <taxon>Nocardiaceae</taxon>
        <taxon>Nocardia</taxon>
    </lineage>
</organism>
<evidence type="ECO:0000256" key="4">
    <source>
        <dbReference type="ARBA" id="ARBA00022840"/>
    </source>
</evidence>
<dbReference type="Pfam" id="PF00005">
    <property type="entry name" value="ABC_tran"/>
    <property type="match status" value="1"/>
</dbReference>
<dbReference type="Gene3D" id="3.40.50.300">
    <property type="entry name" value="P-loop containing nucleotide triphosphate hydrolases"/>
    <property type="match status" value="1"/>
</dbReference>
<dbReference type="InterPro" id="IPR003593">
    <property type="entry name" value="AAA+_ATPase"/>
</dbReference>
<dbReference type="GO" id="GO:0055085">
    <property type="term" value="P:transmembrane transport"/>
    <property type="evidence" value="ECO:0007669"/>
    <property type="project" value="UniProtKB-ARBA"/>
</dbReference>
<comment type="caution">
    <text evidence="6">The sequence shown here is derived from an EMBL/GenBank/DDBJ whole genome shotgun (WGS) entry which is preliminary data.</text>
</comment>
<keyword evidence="2" id="KW-0813">Transport</keyword>
<evidence type="ECO:0000256" key="2">
    <source>
        <dbReference type="ARBA" id="ARBA00022448"/>
    </source>
</evidence>
<evidence type="ECO:0000256" key="1">
    <source>
        <dbReference type="ARBA" id="ARBA00005417"/>
    </source>
</evidence>
<dbReference type="RefSeq" id="WP_067881014.1">
    <property type="nucleotide sequence ID" value="NZ_JAAXOP010000028.1"/>
</dbReference>
<sequence>MAGTGTAHLRDDDPEVVLRVQDLVVEYPTAHSGKVHAVSNVSLDIRRGETLGLVGESGCGKSTLAKAVMQLPAPTSGRVLFEGDDLTTKSGRRLRSARRPIQMIFQDPVSSLNPLRKVRHIVAEGLEVAGGHSRTRRAELVDTMLEAVGLDPAAVGDRKPHEFSGGQCQRISIARAMVLEPEVVICDEPVSALDVSVQAQILNLLEDMKARYDLTLLFIAHDLAVVKNISDRVIVMYLGKICEVGPPDLLYAQPAHPYTAALLSAVPEPDPEIVPDAAALSGDLPSPHDPPSGCRFRTRCPRAAALCARAEPEIREIRPQQYVACHFPDDGVPLVTD</sequence>
<dbReference type="GO" id="GO:0016887">
    <property type="term" value="F:ATP hydrolysis activity"/>
    <property type="evidence" value="ECO:0007669"/>
    <property type="project" value="InterPro"/>
</dbReference>
<dbReference type="InterPro" id="IPR013563">
    <property type="entry name" value="Oligopep_ABC_C"/>
</dbReference>
<evidence type="ECO:0000259" key="5">
    <source>
        <dbReference type="PROSITE" id="PS50893"/>
    </source>
</evidence>
<dbReference type="GO" id="GO:0015833">
    <property type="term" value="P:peptide transport"/>
    <property type="evidence" value="ECO:0007669"/>
    <property type="project" value="InterPro"/>
</dbReference>
<dbReference type="GO" id="GO:0005524">
    <property type="term" value="F:ATP binding"/>
    <property type="evidence" value="ECO:0007669"/>
    <property type="project" value="UniProtKB-KW"/>
</dbReference>
<dbReference type="CDD" id="cd03257">
    <property type="entry name" value="ABC_NikE_OppD_transporters"/>
    <property type="match status" value="1"/>
</dbReference>
<dbReference type="SMART" id="SM00382">
    <property type="entry name" value="AAA"/>
    <property type="match status" value="1"/>
</dbReference>
<dbReference type="FunFam" id="3.40.50.300:FF:000016">
    <property type="entry name" value="Oligopeptide ABC transporter ATP-binding component"/>
    <property type="match status" value="1"/>
</dbReference>
<feature type="domain" description="ABC transporter" evidence="5">
    <location>
        <begin position="18"/>
        <end position="263"/>
    </location>
</feature>
<accession>A0A846Y958</accession>
<name>A0A846Y958_9NOCA</name>
<dbReference type="AlphaFoldDB" id="A0A846Y958"/>
<dbReference type="InterPro" id="IPR050319">
    <property type="entry name" value="ABC_transp_ATP-bind"/>
</dbReference>
<gene>
    <name evidence="6" type="ORF">HGA08_29730</name>
</gene>
<dbReference type="Proteomes" id="UP000565711">
    <property type="component" value="Unassembled WGS sequence"/>
</dbReference>
<dbReference type="NCBIfam" id="TIGR01727">
    <property type="entry name" value="oligo_HPY"/>
    <property type="match status" value="1"/>
</dbReference>
<keyword evidence="4 6" id="KW-0067">ATP-binding</keyword>
<dbReference type="PANTHER" id="PTHR43776">
    <property type="entry name" value="TRANSPORT ATP-BINDING PROTEIN"/>
    <property type="match status" value="1"/>
</dbReference>
<dbReference type="SUPFAM" id="SSF52540">
    <property type="entry name" value="P-loop containing nucleoside triphosphate hydrolases"/>
    <property type="match status" value="1"/>
</dbReference>
<comment type="similarity">
    <text evidence="1">Belongs to the ABC transporter superfamily.</text>
</comment>